<name>A0A5C8I3R6_9MICO</name>
<evidence type="ECO:0000313" key="2">
    <source>
        <dbReference type="EMBL" id="TXK12674.1"/>
    </source>
</evidence>
<feature type="chain" id="PRO_5038561225" evidence="1">
    <location>
        <begin position="22"/>
        <end position="208"/>
    </location>
</feature>
<proteinExistence type="predicted"/>
<comment type="caution">
    <text evidence="2">The sequence shown here is derived from an EMBL/GenBank/DDBJ whole genome shotgun (WGS) entry which is preliminary data.</text>
</comment>
<dbReference type="OrthoDB" id="4824377at2"/>
<evidence type="ECO:0000313" key="3">
    <source>
        <dbReference type="Proteomes" id="UP000321034"/>
    </source>
</evidence>
<dbReference type="RefSeq" id="WP_147893386.1">
    <property type="nucleotide sequence ID" value="NZ_BAAANR010000001.1"/>
</dbReference>
<reference evidence="2 3" key="1">
    <citation type="submission" date="2019-08" db="EMBL/GenBank/DDBJ databases">
        <authorList>
            <person name="Dong K."/>
        </authorList>
    </citation>
    <scope>NUCLEOTIDE SEQUENCE [LARGE SCALE GENOMIC DNA]</scope>
    <source>
        <strain evidence="2 3">JCM14558</strain>
    </source>
</reference>
<sequence length="208" mass="20882">MTKLVALVLAAGILASCSPPGDDLDAQRSAFLGGRPAPSSEATIVPLPEAYDAVAVPVDYRVIAVSSAGDPTADVIADAAAQWADENGAAFELRVGADADGIEEQLVAAADARPDLVIGLGAGVVDVFALSTSQLLDQEFLVIGAKLAEPTENVTSVVWPGAGFRGTGITPESDADPSAATPERAGEAMSAGFASIRLGVTGVVISLP</sequence>
<dbReference type="Proteomes" id="UP000321034">
    <property type="component" value="Unassembled WGS sequence"/>
</dbReference>
<dbReference type="AlphaFoldDB" id="A0A5C8I3R6"/>
<keyword evidence="1" id="KW-0732">Signal</keyword>
<keyword evidence="3" id="KW-1185">Reference proteome</keyword>
<organism evidence="2 3">
    <name type="scientific">Microbacterium hatanonis</name>
    <dbReference type="NCBI Taxonomy" id="404366"/>
    <lineage>
        <taxon>Bacteria</taxon>
        <taxon>Bacillati</taxon>
        <taxon>Actinomycetota</taxon>
        <taxon>Actinomycetes</taxon>
        <taxon>Micrococcales</taxon>
        <taxon>Microbacteriaceae</taxon>
        <taxon>Microbacterium</taxon>
    </lineage>
</organism>
<dbReference type="PROSITE" id="PS51257">
    <property type="entry name" value="PROKAR_LIPOPROTEIN"/>
    <property type="match status" value="1"/>
</dbReference>
<gene>
    <name evidence="2" type="ORF">FVP77_04230</name>
</gene>
<feature type="signal peptide" evidence="1">
    <location>
        <begin position="1"/>
        <end position="21"/>
    </location>
</feature>
<protein>
    <submittedName>
        <fullName evidence="2">BMP family ABC transporter substrate-binding protein</fullName>
    </submittedName>
</protein>
<accession>A0A5C8I3R6</accession>
<dbReference type="EMBL" id="VRSV01000001">
    <property type="protein sequence ID" value="TXK12674.1"/>
    <property type="molecule type" value="Genomic_DNA"/>
</dbReference>
<evidence type="ECO:0000256" key="1">
    <source>
        <dbReference type="SAM" id="SignalP"/>
    </source>
</evidence>